<dbReference type="EMBL" id="SEWT01000003">
    <property type="protein sequence ID" value="RYU33662.1"/>
    <property type="molecule type" value="Genomic_DNA"/>
</dbReference>
<dbReference type="EMBL" id="RKMZ01000005">
    <property type="protein sequence ID" value="ROX31899.1"/>
    <property type="molecule type" value="Genomic_DNA"/>
</dbReference>
<evidence type="ECO:0000313" key="5">
    <source>
        <dbReference type="Proteomes" id="UP000292223"/>
    </source>
</evidence>
<sequence>MEAEKIVGMQFEDLSKEEMNFIAGGNNNARISPTIVTPVTPYTSYVASAAGSAALSAVSGLVSYTKKCF</sequence>
<gene>
    <name evidence="1" type="ORF">EGW16_10045</name>
    <name evidence="2" type="ORF">EU507_05825</name>
    <name evidence="3" type="ORF">EY666_14290</name>
</gene>
<comment type="caution">
    <text evidence="3">The sequence shown here is derived from an EMBL/GenBank/DDBJ whole genome shotgun (WGS) entry which is preliminary data.</text>
</comment>
<evidence type="ECO:0000313" key="3">
    <source>
        <dbReference type="EMBL" id="TKK75057.1"/>
    </source>
</evidence>
<protein>
    <submittedName>
        <fullName evidence="3">Type 2 lantibiotic</fullName>
    </submittedName>
</protein>
<dbReference type="Pfam" id="PF16934">
    <property type="entry name" value="Mersacidin"/>
    <property type="match status" value="1"/>
</dbReference>
<evidence type="ECO:0000313" key="4">
    <source>
        <dbReference type="Proteomes" id="UP000281488"/>
    </source>
</evidence>
<reference evidence="1 4" key="1">
    <citation type="submission" date="2018-10" db="EMBL/GenBank/DDBJ databases">
        <title>Genotypes and phenotypes of Enterococci isolated from broiler chickens.</title>
        <authorList>
            <person name="Muhammad A.R."/>
            <person name="Diarra M.S."/>
        </authorList>
    </citation>
    <scope>NUCLEOTIDE SEQUENCE [LARGE SCALE GENOMIC DNA]</scope>
    <source>
        <strain evidence="1 4">LIT2 A36'</strain>
    </source>
</reference>
<dbReference type="GeneID" id="60892419"/>
<evidence type="ECO:0000313" key="1">
    <source>
        <dbReference type="EMBL" id="ROX31899.1"/>
    </source>
</evidence>
<dbReference type="KEGG" id="ene:ENT_29220"/>
<dbReference type="NCBIfam" id="TIGR03893">
    <property type="entry name" value="lant_SP_1948"/>
    <property type="match status" value="1"/>
</dbReference>
<name>A0A449DPW8_ENTFL</name>
<proteinExistence type="predicted"/>
<dbReference type="RefSeq" id="WP_002401134.1">
    <property type="nucleotide sequence ID" value="NZ_BJLX01000003.1"/>
</dbReference>
<reference evidence="2 5" key="3">
    <citation type="submission" date="2019-02" db="EMBL/GenBank/DDBJ databases">
        <title>From farm to fork: dissemination of Tn554::fexA-optrA in linezolid-resistant Enterococcus faecalis clones from chicken feces and meat in Tunisia.</title>
        <authorList>
            <person name="Tedim A.P."/>
            <person name="Elghaieb H."/>
            <person name="Abbassi M.S."/>
            <person name="Novais C."/>
            <person name="Hassen A."/>
            <person name="Peixe L."/>
            <person name="Freitas A.R."/>
        </authorList>
    </citation>
    <scope>NUCLEOTIDE SEQUENCE [LARGE SCALE GENOMIC DNA]</scope>
    <source>
        <strain evidence="2 5">728T</strain>
    </source>
</reference>
<evidence type="ECO:0000313" key="6">
    <source>
        <dbReference type="Proteomes" id="UP000305511"/>
    </source>
</evidence>
<dbReference type="Proteomes" id="UP000305511">
    <property type="component" value="Unassembled WGS sequence"/>
</dbReference>
<dbReference type="InterPro" id="IPR027632">
    <property type="entry name" value="Lant_2_A2"/>
</dbReference>
<dbReference type="EMBL" id="SIYF01000393">
    <property type="protein sequence ID" value="TKK75057.1"/>
    <property type="molecule type" value="Genomic_DNA"/>
</dbReference>
<reference evidence="3 6" key="2">
    <citation type="submission" date="2019-02" db="EMBL/GenBank/DDBJ databases">
        <title>Bacteria dissemination in different level of health care in South Africa: the effectiveness of infections prevention and control.</title>
        <authorList>
            <person name="Shobo C."/>
            <person name="Amoako D.G."/>
            <person name="Allam M."/>
            <person name="Ismail A."/>
            <person name="Bester L.A."/>
            <person name="Essack S.Y."/>
        </authorList>
    </citation>
    <scope>NUCLEOTIDE SEQUENCE [LARGE SCALE GENOMIC DNA]</scope>
    <source>
        <strain evidence="3 6">2SIL2</strain>
    </source>
</reference>
<dbReference type="GO" id="GO:0050830">
    <property type="term" value="P:defense response to Gram-positive bacterium"/>
    <property type="evidence" value="ECO:0007669"/>
    <property type="project" value="InterPro"/>
</dbReference>
<accession>A0A449DPW8</accession>
<evidence type="ECO:0000313" key="2">
    <source>
        <dbReference type="EMBL" id="RYU33662.1"/>
    </source>
</evidence>
<dbReference type="Proteomes" id="UP000281488">
    <property type="component" value="Unassembled WGS sequence"/>
</dbReference>
<organism evidence="3 6">
    <name type="scientific">Enterococcus faecalis</name>
    <name type="common">Streptococcus faecalis</name>
    <dbReference type="NCBI Taxonomy" id="1351"/>
    <lineage>
        <taxon>Bacteria</taxon>
        <taxon>Bacillati</taxon>
        <taxon>Bacillota</taxon>
        <taxon>Bacilli</taxon>
        <taxon>Lactobacillales</taxon>
        <taxon>Enterococcaceae</taxon>
        <taxon>Enterococcus</taxon>
    </lineage>
</organism>
<dbReference type="AlphaFoldDB" id="A0A449DPW8"/>
<dbReference type="Proteomes" id="UP000292223">
    <property type="component" value="Unassembled WGS sequence"/>
</dbReference>